<organism evidence="1">
    <name type="scientific">Siphoviridae sp. ctEgn5</name>
    <dbReference type="NCBI Taxonomy" id="2825398"/>
    <lineage>
        <taxon>Viruses</taxon>
        <taxon>Duplodnaviria</taxon>
        <taxon>Heunggongvirae</taxon>
        <taxon>Uroviricota</taxon>
        <taxon>Caudoviricetes</taxon>
    </lineage>
</organism>
<name>A0A8S5PG07_9CAUD</name>
<proteinExistence type="predicted"/>
<protein>
    <submittedName>
        <fullName evidence="1">Uncharacterized protein</fullName>
    </submittedName>
</protein>
<reference evidence="1" key="1">
    <citation type="journal article" date="2021" name="Proc. Natl. Acad. Sci. U.S.A.">
        <title>A Catalog of Tens of Thousands of Viruses from Human Metagenomes Reveals Hidden Associations with Chronic Diseases.</title>
        <authorList>
            <person name="Tisza M.J."/>
            <person name="Buck C.B."/>
        </authorList>
    </citation>
    <scope>NUCLEOTIDE SEQUENCE</scope>
    <source>
        <strain evidence="1">CtEgn5</strain>
    </source>
</reference>
<accession>A0A8S5PG07</accession>
<dbReference type="EMBL" id="BK015424">
    <property type="protein sequence ID" value="DAE06022.1"/>
    <property type="molecule type" value="Genomic_DNA"/>
</dbReference>
<evidence type="ECO:0000313" key="1">
    <source>
        <dbReference type="EMBL" id="DAE06022.1"/>
    </source>
</evidence>
<sequence length="149" mass="17352">MFTRIGFEKEDKMNLIGRLTDGRATSTKDITFDEAARLINHLTGKSEPQRTSGWRENQEEARKVVSCIYRIAYDIGMCYGDTPEDKLMNCAKINRFCRERGTVKKNISQMTLQELRKTRRQFESILRKSLDNSVKQLIKNTINQKVTLK</sequence>